<name>A0A4Z2E4R8_9TELE</name>
<comment type="caution">
    <text evidence="2">The sequence shown here is derived from an EMBL/GenBank/DDBJ whole genome shotgun (WGS) entry which is preliminary data.</text>
</comment>
<organism evidence="2 3">
    <name type="scientific">Liparis tanakae</name>
    <name type="common">Tanaka's snailfish</name>
    <dbReference type="NCBI Taxonomy" id="230148"/>
    <lineage>
        <taxon>Eukaryota</taxon>
        <taxon>Metazoa</taxon>
        <taxon>Chordata</taxon>
        <taxon>Craniata</taxon>
        <taxon>Vertebrata</taxon>
        <taxon>Euteleostomi</taxon>
        <taxon>Actinopterygii</taxon>
        <taxon>Neopterygii</taxon>
        <taxon>Teleostei</taxon>
        <taxon>Neoteleostei</taxon>
        <taxon>Acanthomorphata</taxon>
        <taxon>Eupercaria</taxon>
        <taxon>Perciformes</taxon>
        <taxon>Cottioidei</taxon>
        <taxon>Cottales</taxon>
        <taxon>Liparidae</taxon>
        <taxon>Liparis</taxon>
    </lineage>
</organism>
<accession>A0A4Z2E4R8</accession>
<evidence type="ECO:0000256" key="1">
    <source>
        <dbReference type="SAM" id="MobiDB-lite"/>
    </source>
</evidence>
<feature type="compositionally biased region" description="Basic and acidic residues" evidence="1">
    <location>
        <begin position="56"/>
        <end position="116"/>
    </location>
</feature>
<proteinExistence type="predicted"/>
<evidence type="ECO:0000313" key="3">
    <source>
        <dbReference type="Proteomes" id="UP000314294"/>
    </source>
</evidence>
<reference evidence="2 3" key="1">
    <citation type="submission" date="2019-03" db="EMBL/GenBank/DDBJ databases">
        <title>First draft genome of Liparis tanakae, snailfish: a comprehensive survey of snailfish specific genes.</title>
        <authorList>
            <person name="Kim W."/>
            <person name="Song I."/>
            <person name="Jeong J.-H."/>
            <person name="Kim D."/>
            <person name="Kim S."/>
            <person name="Ryu S."/>
            <person name="Song J.Y."/>
            <person name="Lee S.K."/>
        </authorList>
    </citation>
    <scope>NUCLEOTIDE SEQUENCE [LARGE SCALE GENOMIC DNA]</scope>
    <source>
        <tissue evidence="2">Muscle</tissue>
    </source>
</reference>
<feature type="compositionally biased region" description="Basic and acidic residues" evidence="1">
    <location>
        <begin position="7"/>
        <end position="18"/>
    </location>
</feature>
<feature type="region of interest" description="Disordered" evidence="1">
    <location>
        <begin position="1"/>
        <end position="169"/>
    </location>
</feature>
<sequence length="197" mass="22466">MLGEQITEVHQRVSRNEDAIEDSSAASRGTRLLEPKAAQWRTTADVPTSVWLTGQRKPEARESRRPEKAEGQRKLKARESRRPEKAEGQRKPEARESRRPEKAGGQRKPEARESRRPGYHRLVQQLILQLFGQEHDPHPPLIESSSQPPEERQQSSSTRDRSGDMMDIPEFPGQVKVLQLSISKTRIHLYPDTAPSS</sequence>
<feature type="compositionally biased region" description="Polar residues" evidence="1">
    <location>
        <begin position="40"/>
        <end position="52"/>
    </location>
</feature>
<gene>
    <name evidence="2" type="ORF">EYF80_066129</name>
</gene>
<feature type="compositionally biased region" description="Basic and acidic residues" evidence="1">
    <location>
        <begin position="149"/>
        <end position="164"/>
    </location>
</feature>
<protein>
    <submittedName>
        <fullName evidence="2">Uncharacterized protein</fullName>
    </submittedName>
</protein>
<evidence type="ECO:0000313" key="2">
    <source>
        <dbReference type="EMBL" id="TNN23749.1"/>
    </source>
</evidence>
<dbReference type="EMBL" id="SRLO01017479">
    <property type="protein sequence ID" value="TNN23749.1"/>
    <property type="molecule type" value="Genomic_DNA"/>
</dbReference>
<dbReference type="AlphaFoldDB" id="A0A4Z2E4R8"/>
<keyword evidence="3" id="KW-1185">Reference proteome</keyword>
<dbReference type="Proteomes" id="UP000314294">
    <property type="component" value="Unassembled WGS sequence"/>
</dbReference>